<dbReference type="CDD" id="cd00167">
    <property type="entry name" value="SANT"/>
    <property type="match status" value="1"/>
</dbReference>
<dbReference type="PANTHER" id="PTHR28079">
    <property type="entry name" value="RNA POLYMERASE I-SPECIFIC TRANSCRIPTION INITIATION FACTOR RRN5"/>
    <property type="match status" value="1"/>
</dbReference>
<feature type="region of interest" description="Disordered" evidence="1">
    <location>
        <begin position="253"/>
        <end position="301"/>
    </location>
</feature>
<feature type="compositionally biased region" description="Acidic residues" evidence="1">
    <location>
        <begin position="703"/>
        <end position="739"/>
    </location>
</feature>
<sequence>MSDNEAGPSRPSTSKSGSQWYIHYLDSHIDSSRRHIQGQPGRGNHHTPVGQFLSYASYVPPTDAVWTSEEKTLFFAALSRYSRHRVDLIARDVGTKTQVEVEWYLDLLTLGDEKRQITDRKMDLRDRRVRWDSSQTWRTGLAPAAREVSQKWIQKEEILSNEVVKIVNGREEEHAGKLKGQRRRAEKRAIGQSIHDQVEMKPYEKRMLIEEGSLAKSLEKRWELEDWIEDIDTEKLGTLNKLLQPAWSDWYGQRIHTPSPSRARVDLSSDSESDSDDRTTQNQHVNGTTNFSPVKGDPQGKIARDRHDFAVLSAIPKKDRNREQHRQLAAIVNRQRAREKYRTKKLLEEGMSLEEIAKAGGADVIFTKRDAGGDSAQGSGNVLAEAPVRTKPKTPQEIAADDLKSKGVYEHATACGLEVFNYEWMTRVLNRISPTAPRHISFLLLHQLYSQLVDFLRPLLYRAVVIAEQNFMLGTIPDSEPHMTSEHVQQALALLGTAPPFGSLEDTVASLFRDDNGGVLDQEEEDESDSEPDPANVRRARYPRSVHPPSQVPWDMMPDLAPSDMQDKESHNDENQILDYLSDAATEQEDAKMDETLDKLDEAHDRLYEAGLWKAVKSDDPTVEPNDGGDVWMARTTQRLLGGRARRRTPMEKAYIQLLMKISEERRKRRLDVRRQRKFPTTRLRVAARKNKGAKTDAYIIDSDVDSDSDDAGEDVNYDELDDDTDEDDEEEGMDVDDLSAEHDVEGQDGKAAAVRSAEGKGEQDMEDGKGSDDDDEEMNEKDDEVYV</sequence>
<dbReference type="GO" id="GO:0006361">
    <property type="term" value="P:transcription initiation at RNA polymerase I promoter"/>
    <property type="evidence" value="ECO:0007669"/>
    <property type="project" value="TreeGrafter"/>
</dbReference>
<evidence type="ECO:0000313" key="2">
    <source>
        <dbReference type="EMBL" id="WWD20987.1"/>
    </source>
</evidence>
<dbReference type="GO" id="GO:0000500">
    <property type="term" value="C:RNA polymerase I upstream activating factor complex"/>
    <property type="evidence" value="ECO:0007669"/>
    <property type="project" value="InterPro"/>
</dbReference>
<feature type="region of interest" description="Disordered" evidence="1">
    <location>
        <begin position="518"/>
        <end position="570"/>
    </location>
</feature>
<dbReference type="GO" id="GO:0042790">
    <property type="term" value="P:nucleolar large rRNA transcription by RNA polymerase I"/>
    <property type="evidence" value="ECO:0007669"/>
    <property type="project" value="InterPro"/>
</dbReference>
<keyword evidence="3" id="KW-1185">Reference proteome</keyword>
<dbReference type="GeneID" id="43587489"/>
<accession>A0A5M6C2E7</accession>
<dbReference type="GO" id="GO:0000182">
    <property type="term" value="F:rDNA binding"/>
    <property type="evidence" value="ECO:0007669"/>
    <property type="project" value="TreeGrafter"/>
</dbReference>
<dbReference type="PANTHER" id="PTHR28079:SF1">
    <property type="entry name" value="RNA POLYMERASE I-SPECIFIC TRANSCRIPTION INITIATION FACTOR RRN5"/>
    <property type="match status" value="1"/>
</dbReference>
<name>A0A5M6C2E7_9TREE</name>
<evidence type="ECO:0000313" key="3">
    <source>
        <dbReference type="Proteomes" id="UP000322225"/>
    </source>
</evidence>
<dbReference type="Proteomes" id="UP000322225">
    <property type="component" value="Chromosome 10"/>
</dbReference>
<feature type="region of interest" description="Disordered" evidence="1">
    <location>
        <begin position="174"/>
        <end position="193"/>
    </location>
</feature>
<protein>
    <submittedName>
        <fullName evidence="2">Uncharacterized protein</fullName>
    </submittedName>
</protein>
<feature type="compositionally biased region" description="Basic and acidic residues" evidence="1">
    <location>
        <begin position="740"/>
        <end position="749"/>
    </location>
</feature>
<dbReference type="GO" id="GO:0001181">
    <property type="term" value="F:RNA polymerase I general transcription initiation factor activity"/>
    <property type="evidence" value="ECO:0007669"/>
    <property type="project" value="TreeGrafter"/>
</dbReference>
<gene>
    <name evidence="2" type="ORF">CI109_105468</name>
</gene>
<feature type="compositionally biased region" description="Basic residues" evidence="1">
    <location>
        <begin position="177"/>
        <end position="186"/>
    </location>
</feature>
<feature type="compositionally biased region" description="Polar residues" evidence="1">
    <location>
        <begin position="280"/>
        <end position="292"/>
    </location>
</feature>
<feature type="region of interest" description="Disordered" evidence="1">
    <location>
        <begin position="699"/>
        <end position="788"/>
    </location>
</feature>
<dbReference type="EMBL" id="CP144060">
    <property type="protein sequence ID" value="WWD20987.1"/>
    <property type="molecule type" value="Genomic_DNA"/>
</dbReference>
<reference evidence="2" key="2">
    <citation type="submission" date="2024-01" db="EMBL/GenBank/DDBJ databases">
        <title>Comparative genomics of Cryptococcus and Kwoniella reveals pathogenesis evolution and contrasting modes of karyotype evolution via chromosome fusion or intercentromeric recombination.</title>
        <authorList>
            <person name="Coelho M.A."/>
            <person name="David-Palma M."/>
            <person name="Shea T."/>
            <person name="Bowers K."/>
            <person name="McGinley-Smith S."/>
            <person name="Mohammad A.W."/>
            <person name="Gnirke A."/>
            <person name="Yurkov A.M."/>
            <person name="Nowrousian M."/>
            <person name="Sun S."/>
            <person name="Cuomo C.A."/>
            <person name="Heitman J."/>
        </authorList>
    </citation>
    <scope>NUCLEOTIDE SEQUENCE</scope>
    <source>
        <strain evidence="2">CBS 12478</strain>
    </source>
</reference>
<dbReference type="RefSeq" id="XP_031862224.1">
    <property type="nucleotide sequence ID" value="XM_032003366.1"/>
</dbReference>
<proteinExistence type="predicted"/>
<feature type="compositionally biased region" description="Acidic residues" evidence="1">
    <location>
        <begin position="773"/>
        <end position="788"/>
    </location>
</feature>
<evidence type="ECO:0000256" key="1">
    <source>
        <dbReference type="SAM" id="MobiDB-lite"/>
    </source>
</evidence>
<dbReference type="InterPro" id="IPR001005">
    <property type="entry name" value="SANT/Myb"/>
</dbReference>
<dbReference type="SUPFAM" id="SSF46689">
    <property type="entry name" value="Homeodomain-like"/>
    <property type="match status" value="1"/>
</dbReference>
<dbReference type="AlphaFoldDB" id="A0A5M6C2E7"/>
<feature type="compositionally biased region" description="Acidic residues" evidence="1">
    <location>
        <begin position="521"/>
        <end position="532"/>
    </location>
</feature>
<reference evidence="2" key="1">
    <citation type="submission" date="2017-08" db="EMBL/GenBank/DDBJ databases">
        <authorList>
            <person name="Cuomo C."/>
            <person name="Billmyre B."/>
            <person name="Heitman J."/>
        </authorList>
    </citation>
    <scope>NUCLEOTIDE SEQUENCE</scope>
    <source>
        <strain evidence="2">CBS 12478</strain>
    </source>
</reference>
<dbReference type="InterPro" id="IPR009057">
    <property type="entry name" value="Homeodomain-like_sf"/>
</dbReference>
<dbReference type="KEGG" id="ksn:43587489"/>
<dbReference type="OrthoDB" id="2240312at2759"/>
<dbReference type="Gene3D" id="1.10.10.60">
    <property type="entry name" value="Homeodomain-like"/>
    <property type="match status" value="1"/>
</dbReference>
<feature type="compositionally biased region" description="Basic and acidic residues" evidence="1">
    <location>
        <begin position="758"/>
        <end position="772"/>
    </location>
</feature>
<dbReference type="InterPro" id="IPR039601">
    <property type="entry name" value="Rrn5"/>
</dbReference>
<organism evidence="2 3">
    <name type="scientific">Kwoniella shandongensis</name>
    <dbReference type="NCBI Taxonomy" id="1734106"/>
    <lineage>
        <taxon>Eukaryota</taxon>
        <taxon>Fungi</taxon>
        <taxon>Dikarya</taxon>
        <taxon>Basidiomycota</taxon>
        <taxon>Agaricomycotina</taxon>
        <taxon>Tremellomycetes</taxon>
        <taxon>Tremellales</taxon>
        <taxon>Cryptococcaceae</taxon>
        <taxon>Kwoniella</taxon>
    </lineage>
</organism>